<accession>A0AB72X1T3</accession>
<evidence type="ECO:0000313" key="2">
    <source>
        <dbReference type="Proteomes" id="UP001189225"/>
    </source>
</evidence>
<proteinExistence type="predicted"/>
<reference evidence="1 2" key="1">
    <citation type="submission" date="2023-07" db="EMBL/GenBank/DDBJ databases">
        <authorList>
            <person name="Peeters C."/>
        </authorList>
    </citation>
    <scope>NUCLEOTIDE SEQUENCE [LARGE SCALE GENOMIC DNA]</scope>
    <source>
        <strain evidence="1 2">R-16034</strain>
    </source>
</reference>
<dbReference type="EMBL" id="CATWHI010000004">
    <property type="protein sequence ID" value="CAJ0742095.1"/>
    <property type="molecule type" value="Genomic_DNA"/>
</dbReference>
<evidence type="ECO:0008006" key="3">
    <source>
        <dbReference type="Google" id="ProtNLM"/>
    </source>
</evidence>
<sequence>MTLEQQLADAIAAQNALTQVVADKQAQIDGATAAQQAAFVAWMNNAKHQFASNNLRALFVGGSESKWYPVVFSLPARVLGRVNIGRGVHNDAEKYGRFNGSMNFSLDVVSGEWGGAPGRVIPISYQYSLGTNLVNPYVADFGADVYGMALVVYLLGQRTYDISTSWQGDVTAYTADKNNLIYSAEGDEYAIFRDAKTAVAASMLPNNYLRGG</sequence>
<dbReference type="AlphaFoldDB" id="A0AB72X1T3"/>
<comment type="caution">
    <text evidence="1">The sequence shown here is derived from an EMBL/GenBank/DDBJ whole genome shotgun (WGS) entry which is preliminary data.</text>
</comment>
<evidence type="ECO:0000313" key="1">
    <source>
        <dbReference type="EMBL" id="CAJ0742095.1"/>
    </source>
</evidence>
<gene>
    <name evidence="1" type="ORF">R16034_02967</name>
</gene>
<organism evidence="1 2">
    <name type="scientific">Ralstonia edaphi</name>
    <dbReference type="NCBI Taxonomy" id="3058599"/>
    <lineage>
        <taxon>Bacteria</taxon>
        <taxon>Pseudomonadati</taxon>
        <taxon>Pseudomonadota</taxon>
        <taxon>Betaproteobacteria</taxon>
        <taxon>Burkholderiales</taxon>
        <taxon>Burkholderiaceae</taxon>
        <taxon>Ralstonia</taxon>
    </lineage>
</organism>
<protein>
    <recommendedName>
        <fullName evidence="3">DUF1983 domain-containing protein</fullName>
    </recommendedName>
</protein>
<dbReference type="Proteomes" id="UP001189225">
    <property type="component" value="Unassembled WGS sequence"/>
</dbReference>
<keyword evidence="2" id="KW-1185">Reference proteome</keyword>
<dbReference type="RefSeq" id="WP_316900896.1">
    <property type="nucleotide sequence ID" value="NZ_CATWHI010000004.1"/>
</dbReference>
<name>A0AB72X1T3_9RALS</name>